<dbReference type="EMBL" id="CM029053">
    <property type="protein sequence ID" value="KAG2544887.1"/>
    <property type="molecule type" value="Genomic_DNA"/>
</dbReference>
<dbReference type="Proteomes" id="UP000823388">
    <property type="component" value="Chromosome 9K"/>
</dbReference>
<dbReference type="PANTHER" id="PTHR34709:SF28">
    <property type="entry name" value="OS08G0272601 PROTEIN"/>
    <property type="match status" value="1"/>
</dbReference>
<dbReference type="OrthoDB" id="695956at2759"/>
<gene>
    <name evidence="1" type="ORF">PVAP13_9KG390506</name>
</gene>
<dbReference type="SUPFAM" id="SSF52047">
    <property type="entry name" value="RNI-like"/>
    <property type="match status" value="1"/>
</dbReference>
<dbReference type="InterPro" id="IPR036047">
    <property type="entry name" value="F-box-like_dom_sf"/>
</dbReference>
<evidence type="ECO:0000313" key="2">
    <source>
        <dbReference type="Proteomes" id="UP000823388"/>
    </source>
</evidence>
<dbReference type="InterPro" id="IPR032675">
    <property type="entry name" value="LRR_dom_sf"/>
</dbReference>
<sequence length="340" mass="36927">MDEAATTQQTGQGPPADQEGAAVDLLSGLCDDVLVRILGLAAHARDAVRTGALSRRWRGLWRRVPALRFDSERWFEHGGSARGFMAFVDDTLALRARSGDGGGGGLEQLEILLLRWDGGKGKQQLVPPPSVGIIGAAERWIWHAMRHGVKSFHFELELPDRGDAEETHVMALDELPSSANLEAMYLYLSHATVRLPATVAFASLTDLTLEGLQVAGDDVVLLARLASAACCPVLHKLHMGFITLVGEQKLVLDAGELTELSLADVDGMGSLELTTPSLRVLRIDGCKELESLAASATPRLEKLACQRNHHLLSIDRELPSVSRLKVDLYAYSGYRSIKLL</sequence>
<proteinExistence type="predicted"/>
<dbReference type="InterPro" id="IPR055312">
    <property type="entry name" value="FBL15-like"/>
</dbReference>
<keyword evidence="2" id="KW-1185">Reference proteome</keyword>
<evidence type="ECO:0000313" key="1">
    <source>
        <dbReference type="EMBL" id="KAG2544887.1"/>
    </source>
</evidence>
<comment type="caution">
    <text evidence="1">The sequence shown here is derived from an EMBL/GenBank/DDBJ whole genome shotgun (WGS) entry which is preliminary data.</text>
</comment>
<organism evidence="1 2">
    <name type="scientific">Panicum virgatum</name>
    <name type="common">Blackwell switchgrass</name>
    <dbReference type="NCBI Taxonomy" id="38727"/>
    <lineage>
        <taxon>Eukaryota</taxon>
        <taxon>Viridiplantae</taxon>
        <taxon>Streptophyta</taxon>
        <taxon>Embryophyta</taxon>
        <taxon>Tracheophyta</taxon>
        <taxon>Spermatophyta</taxon>
        <taxon>Magnoliopsida</taxon>
        <taxon>Liliopsida</taxon>
        <taxon>Poales</taxon>
        <taxon>Poaceae</taxon>
        <taxon>PACMAD clade</taxon>
        <taxon>Panicoideae</taxon>
        <taxon>Panicodae</taxon>
        <taxon>Paniceae</taxon>
        <taxon>Panicinae</taxon>
        <taxon>Panicum</taxon>
        <taxon>Panicum sect. Hiantes</taxon>
    </lineage>
</organism>
<dbReference type="PANTHER" id="PTHR34709">
    <property type="entry name" value="OS10G0396666 PROTEIN"/>
    <property type="match status" value="1"/>
</dbReference>
<reference evidence="1" key="1">
    <citation type="submission" date="2020-05" db="EMBL/GenBank/DDBJ databases">
        <title>WGS assembly of Panicum virgatum.</title>
        <authorList>
            <person name="Lovell J.T."/>
            <person name="Jenkins J."/>
            <person name="Shu S."/>
            <person name="Juenger T.E."/>
            <person name="Schmutz J."/>
        </authorList>
    </citation>
    <scope>NUCLEOTIDE SEQUENCE</scope>
    <source>
        <strain evidence="1">AP13</strain>
    </source>
</reference>
<dbReference type="SUPFAM" id="SSF81383">
    <property type="entry name" value="F-box domain"/>
    <property type="match status" value="1"/>
</dbReference>
<protein>
    <submittedName>
        <fullName evidence="1">Uncharacterized protein</fullName>
    </submittedName>
</protein>
<accession>A0A8T0N6T4</accession>
<dbReference type="Gene3D" id="3.80.10.10">
    <property type="entry name" value="Ribonuclease Inhibitor"/>
    <property type="match status" value="1"/>
</dbReference>
<name>A0A8T0N6T4_PANVG</name>
<dbReference type="AlphaFoldDB" id="A0A8T0N6T4"/>